<proteinExistence type="predicted"/>
<organism evidence="1 2">
    <name type="scientific">Smallanthus sonchifolius</name>
    <dbReference type="NCBI Taxonomy" id="185202"/>
    <lineage>
        <taxon>Eukaryota</taxon>
        <taxon>Viridiplantae</taxon>
        <taxon>Streptophyta</taxon>
        <taxon>Embryophyta</taxon>
        <taxon>Tracheophyta</taxon>
        <taxon>Spermatophyta</taxon>
        <taxon>Magnoliopsida</taxon>
        <taxon>eudicotyledons</taxon>
        <taxon>Gunneridae</taxon>
        <taxon>Pentapetalae</taxon>
        <taxon>asterids</taxon>
        <taxon>campanulids</taxon>
        <taxon>Asterales</taxon>
        <taxon>Asteraceae</taxon>
        <taxon>Asteroideae</taxon>
        <taxon>Heliantheae alliance</taxon>
        <taxon>Millerieae</taxon>
        <taxon>Smallanthus</taxon>
    </lineage>
</organism>
<name>A0ACB9BVG5_9ASTR</name>
<dbReference type="Proteomes" id="UP001056120">
    <property type="component" value="Linkage Group LG22"/>
</dbReference>
<dbReference type="EMBL" id="CM042039">
    <property type="protein sequence ID" value="KAI3725973.1"/>
    <property type="molecule type" value="Genomic_DNA"/>
</dbReference>
<protein>
    <submittedName>
        <fullName evidence="1">Uncharacterized protein</fullName>
    </submittedName>
</protein>
<sequence>MEKVFKIAITCLCLLSHPYRNISATAVTATARLPHYRFRDVLKLQTNHKPLVGGDGGGGGDKQSRWWSEEDYSLPHRRIPMHNDFKP</sequence>
<evidence type="ECO:0000313" key="2">
    <source>
        <dbReference type="Proteomes" id="UP001056120"/>
    </source>
</evidence>
<accession>A0ACB9BVG5</accession>
<reference evidence="1 2" key="2">
    <citation type="journal article" date="2022" name="Mol. Ecol. Resour.">
        <title>The genomes of chicory, endive, great burdock and yacon provide insights into Asteraceae paleo-polyploidization history and plant inulin production.</title>
        <authorList>
            <person name="Fan W."/>
            <person name="Wang S."/>
            <person name="Wang H."/>
            <person name="Wang A."/>
            <person name="Jiang F."/>
            <person name="Liu H."/>
            <person name="Zhao H."/>
            <person name="Xu D."/>
            <person name="Zhang Y."/>
        </authorList>
    </citation>
    <scope>NUCLEOTIDE SEQUENCE [LARGE SCALE GENOMIC DNA]</scope>
    <source>
        <strain evidence="2">cv. Yunnan</strain>
        <tissue evidence="1">Leaves</tissue>
    </source>
</reference>
<reference evidence="2" key="1">
    <citation type="journal article" date="2022" name="Mol. Ecol. Resour.">
        <title>The genomes of chicory, endive, great burdock and yacon provide insights into Asteraceae palaeo-polyploidization history and plant inulin production.</title>
        <authorList>
            <person name="Fan W."/>
            <person name="Wang S."/>
            <person name="Wang H."/>
            <person name="Wang A."/>
            <person name="Jiang F."/>
            <person name="Liu H."/>
            <person name="Zhao H."/>
            <person name="Xu D."/>
            <person name="Zhang Y."/>
        </authorList>
    </citation>
    <scope>NUCLEOTIDE SEQUENCE [LARGE SCALE GENOMIC DNA]</scope>
    <source>
        <strain evidence="2">cv. Yunnan</strain>
    </source>
</reference>
<keyword evidence="2" id="KW-1185">Reference proteome</keyword>
<comment type="caution">
    <text evidence="1">The sequence shown here is derived from an EMBL/GenBank/DDBJ whole genome shotgun (WGS) entry which is preliminary data.</text>
</comment>
<gene>
    <name evidence="1" type="ORF">L1987_65770</name>
</gene>
<evidence type="ECO:0000313" key="1">
    <source>
        <dbReference type="EMBL" id="KAI3725973.1"/>
    </source>
</evidence>